<organism evidence="6 7">
    <name type="scientific">Paenibacillus rhizovicinus</name>
    <dbReference type="NCBI Taxonomy" id="2704463"/>
    <lineage>
        <taxon>Bacteria</taxon>
        <taxon>Bacillati</taxon>
        <taxon>Bacillota</taxon>
        <taxon>Bacilli</taxon>
        <taxon>Bacillales</taxon>
        <taxon>Paenibacillaceae</taxon>
        <taxon>Paenibacillus</taxon>
    </lineage>
</organism>
<dbReference type="KEGG" id="prz:GZH47_07855"/>
<protein>
    <submittedName>
        <fullName evidence="6">TetR/AcrR family transcriptional regulator</fullName>
    </submittedName>
</protein>
<dbReference type="PANTHER" id="PTHR30055">
    <property type="entry name" value="HTH-TYPE TRANSCRIPTIONAL REGULATOR RUTR"/>
    <property type="match status" value="1"/>
</dbReference>
<name>A0A6C0NX32_9BACL</name>
<dbReference type="GO" id="GO:0003700">
    <property type="term" value="F:DNA-binding transcription factor activity"/>
    <property type="evidence" value="ECO:0007669"/>
    <property type="project" value="TreeGrafter"/>
</dbReference>
<evidence type="ECO:0000256" key="3">
    <source>
        <dbReference type="ARBA" id="ARBA00023163"/>
    </source>
</evidence>
<dbReference type="InterPro" id="IPR050109">
    <property type="entry name" value="HTH-type_TetR-like_transc_reg"/>
</dbReference>
<gene>
    <name evidence="6" type="ORF">GZH47_07855</name>
</gene>
<keyword evidence="2 4" id="KW-0238">DNA-binding</keyword>
<feature type="DNA-binding region" description="H-T-H motif" evidence="4">
    <location>
        <begin position="33"/>
        <end position="52"/>
    </location>
</feature>
<evidence type="ECO:0000256" key="4">
    <source>
        <dbReference type="PROSITE-ProRule" id="PRU00335"/>
    </source>
</evidence>
<evidence type="ECO:0000256" key="1">
    <source>
        <dbReference type="ARBA" id="ARBA00023015"/>
    </source>
</evidence>
<evidence type="ECO:0000313" key="7">
    <source>
        <dbReference type="Proteomes" id="UP000479114"/>
    </source>
</evidence>
<dbReference type="InterPro" id="IPR009057">
    <property type="entry name" value="Homeodomain-like_sf"/>
</dbReference>
<accession>A0A6C0NX32</accession>
<dbReference type="Pfam" id="PF00440">
    <property type="entry name" value="TetR_N"/>
    <property type="match status" value="1"/>
</dbReference>
<dbReference type="AlphaFoldDB" id="A0A6C0NX32"/>
<dbReference type="InterPro" id="IPR001647">
    <property type="entry name" value="HTH_TetR"/>
</dbReference>
<dbReference type="PRINTS" id="PR00455">
    <property type="entry name" value="HTHTETR"/>
</dbReference>
<dbReference type="SUPFAM" id="SSF46689">
    <property type="entry name" value="Homeodomain-like"/>
    <property type="match status" value="1"/>
</dbReference>
<dbReference type="EMBL" id="CP048286">
    <property type="protein sequence ID" value="QHW30780.1"/>
    <property type="molecule type" value="Genomic_DNA"/>
</dbReference>
<evidence type="ECO:0000313" key="6">
    <source>
        <dbReference type="EMBL" id="QHW30780.1"/>
    </source>
</evidence>
<keyword evidence="3" id="KW-0804">Transcription</keyword>
<evidence type="ECO:0000256" key="2">
    <source>
        <dbReference type="ARBA" id="ARBA00023125"/>
    </source>
</evidence>
<dbReference type="RefSeq" id="WP_162639589.1">
    <property type="nucleotide sequence ID" value="NZ_CP048286.1"/>
</dbReference>
<proteinExistence type="predicted"/>
<dbReference type="PANTHER" id="PTHR30055:SF234">
    <property type="entry name" value="HTH-TYPE TRANSCRIPTIONAL REGULATOR BETI"/>
    <property type="match status" value="1"/>
</dbReference>
<reference evidence="6 7" key="1">
    <citation type="submission" date="2020-02" db="EMBL/GenBank/DDBJ databases">
        <title>Paenibacillus sp. nov., isolated from rhizosphere soil of tomato.</title>
        <authorList>
            <person name="Weon H.-Y."/>
            <person name="Lee S.A."/>
        </authorList>
    </citation>
    <scope>NUCLEOTIDE SEQUENCE [LARGE SCALE GENOMIC DNA]</scope>
    <source>
        <strain evidence="6 7">14171R-81</strain>
    </source>
</reference>
<evidence type="ECO:0000259" key="5">
    <source>
        <dbReference type="PROSITE" id="PS50977"/>
    </source>
</evidence>
<keyword evidence="1" id="KW-0805">Transcription regulation</keyword>
<dbReference type="GO" id="GO:0000976">
    <property type="term" value="F:transcription cis-regulatory region binding"/>
    <property type="evidence" value="ECO:0007669"/>
    <property type="project" value="TreeGrafter"/>
</dbReference>
<dbReference type="Proteomes" id="UP000479114">
    <property type="component" value="Chromosome"/>
</dbReference>
<feature type="domain" description="HTH tetR-type" evidence="5">
    <location>
        <begin position="10"/>
        <end position="70"/>
    </location>
</feature>
<keyword evidence="7" id="KW-1185">Reference proteome</keyword>
<sequence>MISKRKQMTEDMKTAIRQSAAELFAEKGYLHVTMREIAKQAGCSHTAIYLYFKNKEELLQQIAIPSLLELEDAFLTEMANQAGTPFDRLVAVCNRFVAFCLRNGSLQTVLFMTGSVRVDDPAPALELNVIRNRIFAHLRQALQLVVGPDLADSGSEDEEAVTNRARVLFYYVQGFVSTYTGHSEPTESLLLRVLPIFKDGIAIMTRGMTAKPV</sequence>
<dbReference type="Gene3D" id="1.10.357.10">
    <property type="entry name" value="Tetracycline Repressor, domain 2"/>
    <property type="match status" value="1"/>
</dbReference>
<dbReference type="PROSITE" id="PS50977">
    <property type="entry name" value="HTH_TETR_2"/>
    <property type="match status" value="1"/>
</dbReference>